<dbReference type="EMBL" id="BGPR01002532">
    <property type="protein sequence ID" value="GBM75003.1"/>
    <property type="molecule type" value="Genomic_DNA"/>
</dbReference>
<accession>A0A4Y2IBD9</accession>
<evidence type="ECO:0000313" key="2">
    <source>
        <dbReference type="Proteomes" id="UP000499080"/>
    </source>
</evidence>
<name>A0A4Y2IBD9_ARAVE</name>
<reference evidence="1 2" key="1">
    <citation type="journal article" date="2019" name="Sci. Rep.">
        <title>Orb-weaving spider Araneus ventricosus genome elucidates the spidroin gene catalogue.</title>
        <authorList>
            <person name="Kono N."/>
            <person name="Nakamura H."/>
            <person name="Ohtoshi R."/>
            <person name="Moran D.A.P."/>
            <person name="Shinohara A."/>
            <person name="Yoshida Y."/>
            <person name="Fujiwara M."/>
            <person name="Mori M."/>
            <person name="Tomita M."/>
            <person name="Arakawa K."/>
        </authorList>
    </citation>
    <scope>NUCLEOTIDE SEQUENCE [LARGE SCALE GENOMIC DNA]</scope>
</reference>
<comment type="caution">
    <text evidence="1">The sequence shown here is derived from an EMBL/GenBank/DDBJ whole genome shotgun (WGS) entry which is preliminary data.</text>
</comment>
<sequence>MASENADLLLHNKVRRLSEGNALKLYASLLFEIKAFLLEKSVDYPELTETVCGSRLQELMRALKPSDPEHHRLKAVYMPKDL</sequence>
<keyword evidence="2" id="KW-1185">Reference proteome</keyword>
<proteinExistence type="predicted"/>
<dbReference type="AlphaFoldDB" id="A0A4Y2IBD9"/>
<gene>
    <name evidence="1" type="ORF">AVEN_195310_1</name>
</gene>
<evidence type="ECO:0000313" key="1">
    <source>
        <dbReference type="EMBL" id="GBM75003.1"/>
    </source>
</evidence>
<dbReference type="OrthoDB" id="6599113at2759"/>
<organism evidence="1 2">
    <name type="scientific">Araneus ventricosus</name>
    <name type="common">Orbweaver spider</name>
    <name type="synonym">Epeira ventricosa</name>
    <dbReference type="NCBI Taxonomy" id="182803"/>
    <lineage>
        <taxon>Eukaryota</taxon>
        <taxon>Metazoa</taxon>
        <taxon>Ecdysozoa</taxon>
        <taxon>Arthropoda</taxon>
        <taxon>Chelicerata</taxon>
        <taxon>Arachnida</taxon>
        <taxon>Araneae</taxon>
        <taxon>Araneomorphae</taxon>
        <taxon>Entelegynae</taxon>
        <taxon>Araneoidea</taxon>
        <taxon>Araneidae</taxon>
        <taxon>Araneus</taxon>
    </lineage>
</organism>
<protein>
    <submittedName>
        <fullName evidence="1">Uncharacterized protein</fullName>
    </submittedName>
</protein>
<dbReference type="Proteomes" id="UP000499080">
    <property type="component" value="Unassembled WGS sequence"/>
</dbReference>